<keyword evidence="2" id="KW-1185">Reference proteome</keyword>
<evidence type="ECO:0000313" key="2">
    <source>
        <dbReference type="Proteomes" id="UP000001096"/>
    </source>
</evidence>
<dbReference type="Proteomes" id="UP000001096">
    <property type="component" value="Unassembled WGS sequence"/>
</dbReference>
<proteinExistence type="predicted"/>
<accession>K8NYR5</accession>
<reference evidence="1 2" key="1">
    <citation type="submission" date="2012-04" db="EMBL/GenBank/DDBJ databases">
        <title>The Genome Sequence of Afipia broomeae ATCC 49717.</title>
        <authorList>
            <consortium name="The Broad Institute Genome Sequencing Platform"/>
            <person name="Earl A."/>
            <person name="Ward D."/>
            <person name="Feldgarden M."/>
            <person name="Gevers D."/>
            <person name="Huys G."/>
            <person name="Walker B."/>
            <person name="Young S.K."/>
            <person name="Zeng Q."/>
            <person name="Gargeya S."/>
            <person name="Fitzgerald M."/>
            <person name="Haas B."/>
            <person name="Abouelleil A."/>
            <person name="Alvarado L."/>
            <person name="Arachchi H.M."/>
            <person name="Berlin A."/>
            <person name="Chapman S.B."/>
            <person name="Goldberg J."/>
            <person name="Griggs A."/>
            <person name="Gujja S."/>
            <person name="Hansen M."/>
            <person name="Howarth C."/>
            <person name="Imamovic A."/>
            <person name="Larimer J."/>
            <person name="McCowen C."/>
            <person name="Montmayeur A."/>
            <person name="Murphy C."/>
            <person name="Neiman D."/>
            <person name="Pearson M."/>
            <person name="Priest M."/>
            <person name="Roberts A."/>
            <person name="Saif S."/>
            <person name="Shea T."/>
            <person name="Sisk P."/>
            <person name="Sykes S."/>
            <person name="Wortman J."/>
            <person name="Nusbaum C."/>
            <person name="Birren B."/>
        </authorList>
    </citation>
    <scope>NUCLEOTIDE SEQUENCE [LARGE SCALE GENOMIC DNA]</scope>
    <source>
        <strain evidence="1 2">ATCC 49717</strain>
    </source>
</reference>
<comment type="caution">
    <text evidence="1">The sequence shown here is derived from an EMBL/GenBank/DDBJ whole genome shotgun (WGS) entry which is preliminary data.</text>
</comment>
<evidence type="ECO:0000313" key="1">
    <source>
        <dbReference type="EMBL" id="EKS34326.1"/>
    </source>
</evidence>
<dbReference type="AlphaFoldDB" id="K8NYR5"/>
<organism evidence="1 2">
    <name type="scientific">Afipia broomeae ATCC 49717</name>
    <dbReference type="NCBI Taxonomy" id="883078"/>
    <lineage>
        <taxon>Bacteria</taxon>
        <taxon>Pseudomonadati</taxon>
        <taxon>Pseudomonadota</taxon>
        <taxon>Alphaproteobacteria</taxon>
        <taxon>Hyphomicrobiales</taxon>
        <taxon>Nitrobacteraceae</taxon>
        <taxon>Afipia</taxon>
    </lineage>
</organism>
<name>K8NYR5_9BRAD</name>
<protein>
    <submittedName>
        <fullName evidence="1">Uncharacterized protein</fullName>
    </submittedName>
</protein>
<gene>
    <name evidence="1" type="ORF">HMPREF9695_04236</name>
</gene>
<dbReference type="HOGENOM" id="CLU_2696269_0_0_5"/>
<dbReference type="EMBL" id="AGWX01000005">
    <property type="protein sequence ID" value="EKS34326.1"/>
    <property type="molecule type" value="Genomic_DNA"/>
</dbReference>
<sequence length="73" mass="8036">MTCVGAQVKHGPNRPELNLFQNQVYMIGWAACLSDCRLGTHECLTSARTVLLSKDQIKGTAVRAHEEEAALPR</sequence>